<dbReference type="RefSeq" id="WP_241007727.1">
    <property type="nucleotide sequence ID" value="NZ_BLKU01000005.1"/>
</dbReference>
<name>A0ABQ1BWN1_9MYCO</name>
<feature type="region of interest" description="Disordered" evidence="1">
    <location>
        <begin position="50"/>
        <end position="88"/>
    </location>
</feature>
<gene>
    <name evidence="2" type="ORF">MKUB_55760</name>
</gene>
<accession>A0ABQ1BWN1</accession>
<comment type="caution">
    <text evidence="2">The sequence shown here is derived from an EMBL/GenBank/DDBJ whole genome shotgun (WGS) entry which is preliminary data.</text>
</comment>
<proteinExistence type="predicted"/>
<dbReference type="Proteomes" id="UP000465306">
    <property type="component" value="Unassembled WGS sequence"/>
</dbReference>
<sequence>MTNTLTTASDVVTAAMSIAEDAAQGRLDPAALEAQAAAELTQLFGTVVGPDDLAWPGTARRGPPGARPGRRARRRTGGVAGRGAPPCR</sequence>
<organism evidence="2 3">
    <name type="scientific">Mycobacterium kubicae</name>
    <dbReference type="NCBI Taxonomy" id="120959"/>
    <lineage>
        <taxon>Bacteria</taxon>
        <taxon>Bacillati</taxon>
        <taxon>Actinomycetota</taxon>
        <taxon>Actinomycetes</taxon>
        <taxon>Mycobacteriales</taxon>
        <taxon>Mycobacteriaceae</taxon>
        <taxon>Mycobacterium</taxon>
        <taxon>Mycobacterium simiae complex</taxon>
    </lineage>
</organism>
<evidence type="ECO:0000313" key="2">
    <source>
        <dbReference type="EMBL" id="GFG68086.1"/>
    </source>
</evidence>
<evidence type="ECO:0000313" key="3">
    <source>
        <dbReference type="Proteomes" id="UP000465306"/>
    </source>
</evidence>
<protein>
    <submittedName>
        <fullName evidence="2">Uncharacterized protein</fullName>
    </submittedName>
</protein>
<reference evidence="2 3" key="1">
    <citation type="journal article" date="2019" name="Emerg. Microbes Infect.">
        <title>Comprehensive subspecies identification of 175 nontuberculous mycobacteria species based on 7547 genomic profiles.</title>
        <authorList>
            <person name="Matsumoto Y."/>
            <person name="Kinjo T."/>
            <person name="Motooka D."/>
            <person name="Nabeya D."/>
            <person name="Jung N."/>
            <person name="Uechi K."/>
            <person name="Horii T."/>
            <person name="Iida T."/>
            <person name="Fujita J."/>
            <person name="Nakamura S."/>
        </authorList>
    </citation>
    <scope>NUCLEOTIDE SEQUENCE [LARGE SCALE GENOMIC DNA]</scope>
    <source>
        <strain evidence="2 3">JCM 13573</strain>
    </source>
</reference>
<keyword evidence="3" id="KW-1185">Reference proteome</keyword>
<dbReference type="EMBL" id="BLKU01000005">
    <property type="protein sequence ID" value="GFG68086.1"/>
    <property type="molecule type" value="Genomic_DNA"/>
</dbReference>
<evidence type="ECO:0000256" key="1">
    <source>
        <dbReference type="SAM" id="MobiDB-lite"/>
    </source>
</evidence>